<comment type="caution">
    <text evidence="1">The sequence shown here is derived from an EMBL/GenBank/DDBJ whole genome shotgun (WGS) entry which is preliminary data.</text>
</comment>
<dbReference type="HOGENOM" id="CLU_3166461_0_0_9"/>
<evidence type="ECO:0000313" key="2">
    <source>
        <dbReference type="Proteomes" id="UP000003490"/>
    </source>
</evidence>
<proteinExistence type="predicted"/>
<sequence>MSKPCHTLFSCLSQFYNFSAPVSVRRMDSLKEKCHNPRVSRTLNTLK</sequence>
<name>A7VPS6_9FIRM</name>
<protein>
    <submittedName>
        <fullName evidence="1">Uncharacterized protein</fullName>
    </submittedName>
</protein>
<dbReference type="EMBL" id="ABCB02000013">
    <property type="protein sequence ID" value="EDO62739.1"/>
    <property type="molecule type" value="Genomic_DNA"/>
</dbReference>
<reference evidence="1 2" key="1">
    <citation type="submission" date="2007-08" db="EMBL/GenBank/DDBJ databases">
        <title>Draft genome sequence of Clostridium leptum (DSM 753).</title>
        <authorList>
            <person name="Sudarsanam P."/>
            <person name="Ley R."/>
            <person name="Guruge J."/>
            <person name="Turnbaugh P.J."/>
            <person name="Mahowald M."/>
            <person name="Liep D."/>
            <person name="Gordon J."/>
        </authorList>
    </citation>
    <scope>NUCLEOTIDE SEQUENCE [LARGE SCALE GENOMIC DNA]</scope>
    <source>
        <strain evidence="1 2">DSM 753</strain>
    </source>
</reference>
<dbReference type="AlphaFoldDB" id="A7VPS6"/>
<organism evidence="1 2">
    <name type="scientific">[Clostridium] leptum DSM 753</name>
    <dbReference type="NCBI Taxonomy" id="428125"/>
    <lineage>
        <taxon>Bacteria</taxon>
        <taxon>Bacillati</taxon>
        <taxon>Bacillota</taxon>
        <taxon>Clostridia</taxon>
        <taxon>Eubacteriales</taxon>
        <taxon>Oscillospiraceae</taxon>
        <taxon>Oscillospiraceae incertae sedis</taxon>
    </lineage>
</organism>
<reference evidence="1 2" key="2">
    <citation type="submission" date="2007-08" db="EMBL/GenBank/DDBJ databases">
        <authorList>
            <person name="Fulton L."/>
            <person name="Clifton S."/>
            <person name="Fulton B."/>
            <person name="Xu J."/>
            <person name="Minx P."/>
            <person name="Pepin K.H."/>
            <person name="Johnson M."/>
            <person name="Thiruvilangam P."/>
            <person name="Bhonagiri V."/>
            <person name="Nash W.E."/>
            <person name="Wang C."/>
            <person name="Mardis E.R."/>
            <person name="Wilson R.K."/>
        </authorList>
    </citation>
    <scope>NUCLEOTIDE SEQUENCE [LARGE SCALE GENOMIC DNA]</scope>
    <source>
        <strain evidence="1 2">DSM 753</strain>
    </source>
</reference>
<dbReference type="Proteomes" id="UP000003490">
    <property type="component" value="Unassembled WGS sequence"/>
</dbReference>
<gene>
    <name evidence="1" type="ORF">CLOLEP_00554</name>
</gene>
<accession>A7VPS6</accession>
<evidence type="ECO:0000313" key="1">
    <source>
        <dbReference type="EMBL" id="EDO62739.1"/>
    </source>
</evidence>